<proteinExistence type="inferred from homology"/>
<evidence type="ECO:0000256" key="3">
    <source>
        <dbReference type="ARBA" id="ARBA00023274"/>
    </source>
</evidence>
<gene>
    <name evidence="5" type="primary">rplD</name>
    <name evidence="7" type="ORF">C9I47_2334</name>
</gene>
<keyword evidence="8" id="KW-1185">Reference proteome</keyword>
<evidence type="ECO:0000256" key="5">
    <source>
        <dbReference type="HAMAP-Rule" id="MF_01328"/>
    </source>
</evidence>
<name>A0A2U9TA03_9GAMM</name>
<evidence type="ECO:0000256" key="6">
    <source>
        <dbReference type="SAM" id="MobiDB-lite"/>
    </source>
</evidence>
<comment type="function">
    <text evidence="5">Forms part of the polypeptide exit tunnel.</text>
</comment>
<comment type="function">
    <text evidence="5">One of the primary rRNA binding proteins, this protein initially binds near the 5'-end of the 23S rRNA. It is important during the early stages of 50S assembly. It makes multiple contacts with different domains of the 23S rRNA in the assembled 50S subunit and ribosome.</text>
</comment>
<dbReference type="EMBL" id="CP029843">
    <property type="protein sequence ID" value="AWV08017.1"/>
    <property type="molecule type" value="Genomic_DNA"/>
</dbReference>
<dbReference type="InterPro" id="IPR013005">
    <property type="entry name" value="Ribosomal_uL4-like"/>
</dbReference>
<reference evidence="7 8" key="1">
    <citation type="submission" date="2018-05" db="EMBL/GenBank/DDBJ databases">
        <title>The complete genome of Lysobacter maris HZ9B, a marine bacterium antagonistic against terrestrial plant pathogens.</title>
        <authorList>
            <person name="Zhang X.-Q."/>
        </authorList>
    </citation>
    <scope>NUCLEOTIDE SEQUENCE [LARGE SCALE GENOMIC DNA]</scope>
    <source>
        <strain evidence="7 8">HZ9B</strain>
    </source>
</reference>
<dbReference type="AlphaFoldDB" id="A0A2U9TA03"/>
<dbReference type="PANTHER" id="PTHR10746">
    <property type="entry name" value="50S RIBOSOMAL PROTEIN L4"/>
    <property type="match status" value="1"/>
</dbReference>
<comment type="similarity">
    <text evidence="1 5">Belongs to the universal ribosomal protein uL4 family.</text>
</comment>
<dbReference type="GO" id="GO:0003735">
    <property type="term" value="F:structural constituent of ribosome"/>
    <property type="evidence" value="ECO:0007669"/>
    <property type="project" value="InterPro"/>
</dbReference>
<evidence type="ECO:0000256" key="1">
    <source>
        <dbReference type="ARBA" id="ARBA00010528"/>
    </source>
</evidence>
<sequence length="203" mass="22011">MTMELAINNSKKTLSVSDAIFGREFSEDLVHQVVVAYRNAGRAGTKAQKTRSEVAGTTKKSKRQKGGGARHGALTAPIFIGGGVTFAAKPRSFEQKVNRKMYRAAIAAILSELNRQGRIKVVESFDVDAAKTKSLVAKLKELEVGQRPLIVTEEATENLYLSARNLPYVEVRDVQGLDPVALVGADSVVVTADAVKKIEEWLA</sequence>
<keyword evidence="5" id="KW-0694">RNA-binding</keyword>
<accession>A0A2U9TA03</accession>
<evidence type="ECO:0000313" key="8">
    <source>
        <dbReference type="Proteomes" id="UP000249447"/>
    </source>
</evidence>
<dbReference type="Pfam" id="PF00573">
    <property type="entry name" value="Ribosomal_L4"/>
    <property type="match status" value="1"/>
</dbReference>
<dbReference type="InterPro" id="IPR002136">
    <property type="entry name" value="Ribosomal_uL4"/>
</dbReference>
<dbReference type="Gene3D" id="3.40.1370.10">
    <property type="match status" value="1"/>
</dbReference>
<dbReference type="GO" id="GO:0005840">
    <property type="term" value="C:ribosome"/>
    <property type="evidence" value="ECO:0007669"/>
    <property type="project" value="UniProtKB-KW"/>
</dbReference>
<dbReference type="GO" id="GO:0006412">
    <property type="term" value="P:translation"/>
    <property type="evidence" value="ECO:0007669"/>
    <property type="project" value="UniProtKB-UniRule"/>
</dbReference>
<evidence type="ECO:0000313" key="7">
    <source>
        <dbReference type="EMBL" id="AWV08017.1"/>
    </source>
</evidence>
<evidence type="ECO:0000256" key="4">
    <source>
        <dbReference type="ARBA" id="ARBA00035244"/>
    </source>
</evidence>
<keyword evidence="5" id="KW-0699">rRNA-binding</keyword>
<dbReference type="GO" id="GO:1990904">
    <property type="term" value="C:ribonucleoprotein complex"/>
    <property type="evidence" value="ECO:0007669"/>
    <property type="project" value="UniProtKB-KW"/>
</dbReference>
<organism evidence="7 8">
    <name type="scientific">Marilutibacter maris</name>
    <dbReference type="NCBI Taxonomy" id="1605891"/>
    <lineage>
        <taxon>Bacteria</taxon>
        <taxon>Pseudomonadati</taxon>
        <taxon>Pseudomonadota</taxon>
        <taxon>Gammaproteobacteria</taxon>
        <taxon>Lysobacterales</taxon>
        <taxon>Lysobacteraceae</taxon>
        <taxon>Marilutibacter</taxon>
    </lineage>
</organism>
<comment type="subunit">
    <text evidence="5">Part of the 50S ribosomal subunit.</text>
</comment>
<protein>
    <recommendedName>
        <fullName evidence="4 5">Large ribosomal subunit protein uL4</fullName>
    </recommendedName>
</protein>
<keyword evidence="3 5" id="KW-0687">Ribonucleoprotein</keyword>
<dbReference type="NCBIfam" id="TIGR03953">
    <property type="entry name" value="rplD_bact"/>
    <property type="match status" value="1"/>
</dbReference>
<dbReference type="InterPro" id="IPR023574">
    <property type="entry name" value="Ribosomal_uL4_dom_sf"/>
</dbReference>
<dbReference type="PANTHER" id="PTHR10746:SF6">
    <property type="entry name" value="LARGE RIBOSOMAL SUBUNIT PROTEIN UL4M"/>
    <property type="match status" value="1"/>
</dbReference>
<dbReference type="Proteomes" id="UP000249447">
    <property type="component" value="Chromosome"/>
</dbReference>
<keyword evidence="2 5" id="KW-0689">Ribosomal protein</keyword>
<evidence type="ECO:0000256" key="2">
    <source>
        <dbReference type="ARBA" id="ARBA00022980"/>
    </source>
</evidence>
<dbReference type="GO" id="GO:0019843">
    <property type="term" value="F:rRNA binding"/>
    <property type="evidence" value="ECO:0007669"/>
    <property type="project" value="UniProtKB-UniRule"/>
</dbReference>
<feature type="region of interest" description="Disordered" evidence="6">
    <location>
        <begin position="45"/>
        <end position="72"/>
    </location>
</feature>
<dbReference type="KEGG" id="lmb:C9I47_2334"/>
<dbReference type="HAMAP" id="MF_01328_B">
    <property type="entry name" value="Ribosomal_uL4_B"/>
    <property type="match status" value="1"/>
</dbReference>
<dbReference type="SUPFAM" id="SSF52166">
    <property type="entry name" value="Ribosomal protein L4"/>
    <property type="match status" value="1"/>
</dbReference>